<dbReference type="OMA" id="VYVGCSI"/>
<dbReference type="InterPro" id="IPR032157">
    <property type="entry name" value="PAC4"/>
</dbReference>
<dbReference type="RefSeq" id="XP_003171013.1">
    <property type="nucleotide sequence ID" value="XM_003170965.1"/>
</dbReference>
<proteinExistence type="predicted"/>
<evidence type="ECO:0000313" key="1">
    <source>
        <dbReference type="EMBL" id="EFR04005.1"/>
    </source>
</evidence>
<reference evidence="2" key="1">
    <citation type="journal article" date="2012" name="MBio">
        <title>Comparative genome analysis of Trichophyton rubrum and related dermatophytes reveals candidate genes involved in infection.</title>
        <authorList>
            <person name="Martinez D.A."/>
            <person name="Oliver B.G."/>
            <person name="Graeser Y."/>
            <person name="Goldberg J.M."/>
            <person name="Li W."/>
            <person name="Martinez-Rossi N.M."/>
            <person name="Monod M."/>
            <person name="Shelest E."/>
            <person name="Barton R.C."/>
            <person name="Birch E."/>
            <person name="Brakhage A.A."/>
            <person name="Chen Z."/>
            <person name="Gurr S.J."/>
            <person name="Heiman D."/>
            <person name="Heitman J."/>
            <person name="Kosti I."/>
            <person name="Rossi A."/>
            <person name="Saif S."/>
            <person name="Samalova M."/>
            <person name="Saunders C.W."/>
            <person name="Shea T."/>
            <person name="Summerbell R.C."/>
            <person name="Xu J."/>
            <person name="Young S."/>
            <person name="Zeng Q."/>
            <person name="Birren B.W."/>
            <person name="Cuomo C.A."/>
            <person name="White T.C."/>
        </authorList>
    </citation>
    <scope>NUCLEOTIDE SEQUENCE [LARGE SCALE GENOMIC DNA]</scope>
    <source>
        <strain evidence="2">ATCC MYA-4604 / CBS 118893</strain>
    </source>
</reference>
<dbReference type="Pfam" id="PF16093">
    <property type="entry name" value="PAC4"/>
    <property type="match status" value="1"/>
</dbReference>
<dbReference type="EMBL" id="DS989827">
    <property type="protein sequence ID" value="EFR04005.1"/>
    <property type="molecule type" value="Genomic_DNA"/>
</dbReference>
<protein>
    <recommendedName>
        <fullName evidence="3">Proteasome assembly chaperone 4</fullName>
    </recommendedName>
</protein>
<dbReference type="GeneID" id="10026259"/>
<gene>
    <name evidence="1" type="ORF">MGYG_07010</name>
</gene>
<dbReference type="Gene3D" id="3.30.230.100">
    <property type="match status" value="1"/>
</dbReference>
<name>E4V1U0_ARTGP</name>
<dbReference type="OrthoDB" id="5407417at2759"/>
<accession>E4V1U0</accession>
<dbReference type="InParanoid" id="E4V1U0"/>
<evidence type="ECO:0008006" key="3">
    <source>
        <dbReference type="Google" id="ProtNLM"/>
    </source>
</evidence>
<dbReference type="HOGENOM" id="CLU_108992_0_0_1"/>
<sequence length="133" mass="14667">MALLKPTELSFPLPKLSHVNLHIHLTCLATSTLIFLTTTSIGDSNVARPMGSFVYAMPDNSNEKSTICSTLYSSPTSIDYATRTARILARRMSIPVYVGCSADFSGMMVEEETEGLTKVVNTIMAEWEKQRQS</sequence>
<dbReference type="eggNOG" id="ENOG502SAIH">
    <property type="taxonomic scope" value="Eukaryota"/>
</dbReference>
<dbReference type="Proteomes" id="UP000002669">
    <property type="component" value="Unassembled WGS sequence"/>
</dbReference>
<dbReference type="GO" id="GO:0043248">
    <property type="term" value="P:proteasome assembly"/>
    <property type="evidence" value="ECO:0007669"/>
    <property type="project" value="InterPro"/>
</dbReference>
<dbReference type="VEuPathDB" id="FungiDB:MGYG_07010"/>
<evidence type="ECO:0000313" key="2">
    <source>
        <dbReference type="Proteomes" id="UP000002669"/>
    </source>
</evidence>
<organism evidence="2">
    <name type="scientific">Arthroderma gypseum (strain ATCC MYA-4604 / CBS 118893)</name>
    <name type="common">Microsporum gypseum</name>
    <dbReference type="NCBI Taxonomy" id="535722"/>
    <lineage>
        <taxon>Eukaryota</taxon>
        <taxon>Fungi</taxon>
        <taxon>Dikarya</taxon>
        <taxon>Ascomycota</taxon>
        <taxon>Pezizomycotina</taxon>
        <taxon>Eurotiomycetes</taxon>
        <taxon>Eurotiomycetidae</taxon>
        <taxon>Onygenales</taxon>
        <taxon>Arthrodermataceae</taxon>
        <taxon>Nannizzia</taxon>
    </lineage>
</organism>
<keyword evidence="2" id="KW-1185">Reference proteome</keyword>
<dbReference type="AlphaFoldDB" id="E4V1U0"/>